<dbReference type="GO" id="GO:0000444">
    <property type="term" value="C:MIS12/MIND type complex"/>
    <property type="evidence" value="ECO:0007669"/>
    <property type="project" value="TreeGrafter"/>
</dbReference>
<accession>C4JWE0</accession>
<dbReference type="OMA" id="DFTYLYA"/>
<dbReference type="GO" id="GO:0000070">
    <property type="term" value="P:mitotic sister chromatid segregation"/>
    <property type="evidence" value="ECO:0007669"/>
    <property type="project" value="InterPro"/>
</dbReference>
<dbReference type="KEGG" id="ure:UREG_06882"/>
<dbReference type="VEuPathDB" id="FungiDB:UREG_06882"/>
<feature type="compositionally biased region" description="Polar residues" evidence="2">
    <location>
        <begin position="1"/>
        <end position="12"/>
    </location>
</feature>
<feature type="coiled-coil region" evidence="1">
    <location>
        <begin position="138"/>
        <end position="199"/>
    </location>
</feature>
<dbReference type="HOGENOM" id="CLU_070604_0_0_1"/>
<dbReference type="STRING" id="336963.C4JWE0"/>
<dbReference type="AlphaFoldDB" id="C4JWE0"/>
<protein>
    <recommendedName>
        <fullName evidence="5">Kinetochore protein mis14</fullName>
    </recommendedName>
</protein>
<dbReference type="Proteomes" id="UP000002058">
    <property type="component" value="Unassembled WGS sequence"/>
</dbReference>
<keyword evidence="4" id="KW-1185">Reference proteome</keyword>
<evidence type="ECO:0000313" key="3">
    <source>
        <dbReference type="EMBL" id="EEP82017.1"/>
    </source>
</evidence>
<dbReference type="InParanoid" id="C4JWE0"/>
<evidence type="ECO:0000313" key="4">
    <source>
        <dbReference type="Proteomes" id="UP000002058"/>
    </source>
</evidence>
<evidence type="ECO:0008006" key="5">
    <source>
        <dbReference type="Google" id="ProtNLM"/>
    </source>
</evidence>
<feature type="region of interest" description="Disordered" evidence="2">
    <location>
        <begin position="255"/>
        <end position="276"/>
    </location>
</feature>
<dbReference type="eggNOG" id="ENOG502SA1D">
    <property type="taxonomic scope" value="Eukaryota"/>
</dbReference>
<dbReference type="EMBL" id="CH476618">
    <property type="protein sequence ID" value="EEP82017.1"/>
    <property type="molecule type" value="Genomic_DNA"/>
</dbReference>
<feature type="region of interest" description="Disordered" evidence="2">
    <location>
        <begin position="1"/>
        <end position="29"/>
    </location>
</feature>
<proteinExistence type="predicted"/>
<dbReference type="OrthoDB" id="2135762at2759"/>
<feature type="compositionally biased region" description="Low complexity" evidence="2">
    <location>
        <begin position="13"/>
        <end position="22"/>
    </location>
</feature>
<dbReference type="InterPro" id="IPR013950">
    <property type="entry name" value="Mis14/Nsl1"/>
</dbReference>
<sequence length="291" mass="32202">MNLRSSEITQAATTPDDPTPCDQRTMQAPHHRKIELQSTADLAYLYTNTLNLSRQKLDLHFPPSANNDADDPMKARVRELVDDFITKTFTSAIPSISINGLDTSSAAAISKQTQLADFLSTREQVEYEPYDAHLASRVTSLYAQLESLTTTVAQLRRDAPVSAAKKYAEMLRDALEEDDKEAEDDAADLEALIREAQGSDGKGLDWARIQQQRPEWILDVPFGNERERERWRNGEIGETYADGLSMLVRLQGEATLSKDGDDGDAGSSKGLAATAGKVERARRAAEVVEKM</sequence>
<evidence type="ECO:0000256" key="2">
    <source>
        <dbReference type="SAM" id="MobiDB-lite"/>
    </source>
</evidence>
<dbReference type="PANTHER" id="PTHR31749:SF3">
    <property type="entry name" value="KINETOCHORE-ASSOCIATED PROTEIN NSL1 HOMOLOG"/>
    <property type="match status" value="1"/>
</dbReference>
<reference evidence="4" key="1">
    <citation type="journal article" date="2009" name="Genome Res.">
        <title>Comparative genomic analyses of the human fungal pathogens Coccidioides and their relatives.</title>
        <authorList>
            <person name="Sharpton T.J."/>
            <person name="Stajich J.E."/>
            <person name="Rounsley S.D."/>
            <person name="Gardner M.J."/>
            <person name="Wortman J.R."/>
            <person name="Jordar V.S."/>
            <person name="Maiti R."/>
            <person name="Kodira C.D."/>
            <person name="Neafsey D.E."/>
            <person name="Zeng Q."/>
            <person name="Hung C.-Y."/>
            <person name="McMahan C."/>
            <person name="Muszewska A."/>
            <person name="Grynberg M."/>
            <person name="Mandel M.A."/>
            <person name="Kellner E.M."/>
            <person name="Barker B.M."/>
            <person name="Galgiani J.N."/>
            <person name="Orbach M.J."/>
            <person name="Kirkland T.N."/>
            <person name="Cole G.T."/>
            <person name="Henn M.R."/>
            <person name="Birren B.W."/>
            <person name="Taylor J.W."/>
        </authorList>
    </citation>
    <scope>NUCLEOTIDE SEQUENCE [LARGE SCALE GENOMIC DNA]</scope>
    <source>
        <strain evidence="4">UAMH 1704</strain>
    </source>
</reference>
<name>C4JWE0_UNCRE</name>
<evidence type="ECO:0000256" key="1">
    <source>
        <dbReference type="SAM" id="Coils"/>
    </source>
</evidence>
<dbReference type="PANTHER" id="PTHR31749">
    <property type="entry name" value="KINETOCHORE-ASSOCIATED PROTEIN NSL1 HOMOLOG"/>
    <property type="match status" value="1"/>
</dbReference>
<organism evidence="3 4">
    <name type="scientific">Uncinocarpus reesii (strain UAMH 1704)</name>
    <dbReference type="NCBI Taxonomy" id="336963"/>
    <lineage>
        <taxon>Eukaryota</taxon>
        <taxon>Fungi</taxon>
        <taxon>Dikarya</taxon>
        <taxon>Ascomycota</taxon>
        <taxon>Pezizomycotina</taxon>
        <taxon>Eurotiomycetes</taxon>
        <taxon>Eurotiomycetidae</taxon>
        <taxon>Onygenales</taxon>
        <taxon>Onygenaceae</taxon>
        <taxon>Uncinocarpus</taxon>
    </lineage>
</organism>
<dbReference type="GeneID" id="8442421"/>
<keyword evidence="1" id="KW-0175">Coiled coil</keyword>
<dbReference type="Pfam" id="PF08641">
    <property type="entry name" value="Mis14"/>
    <property type="match status" value="1"/>
</dbReference>
<dbReference type="RefSeq" id="XP_002583915.1">
    <property type="nucleotide sequence ID" value="XM_002583869.1"/>
</dbReference>
<gene>
    <name evidence="3" type="ORF">UREG_06882</name>
</gene>